<gene>
    <name evidence="1" type="ORF">AVEN_259712_1</name>
</gene>
<reference evidence="1 2" key="1">
    <citation type="journal article" date="2019" name="Sci. Rep.">
        <title>Orb-weaving spider Araneus ventricosus genome elucidates the spidroin gene catalogue.</title>
        <authorList>
            <person name="Kono N."/>
            <person name="Nakamura H."/>
            <person name="Ohtoshi R."/>
            <person name="Moran D.A.P."/>
            <person name="Shinohara A."/>
            <person name="Yoshida Y."/>
            <person name="Fujiwara M."/>
            <person name="Mori M."/>
            <person name="Tomita M."/>
            <person name="Arakawa K."/>
        </authorList>
    </citation>
    <scope>NUCLEOTIDE SEQUENCE [LARGE SCALE GENOMIC DNA]</scope>
</reference>
<dbReference type="Proteomes" id="UP000499080">
    <property type="component" value="Unassembled WGS sequence"/>
</dbReference>
<dbReference type="EMBL" id="BGPR01087140">
    <property type="protein sequence ID" value="GBM06065.1"/>
    <property type="molecule type" value="Genomic_DNA"/>
</dbReference>
<accession>A0A4Y2CS09</accession>
<evidence type="ECO:0000313" key="1">
    <source>
        <dbReference type="EMBL" id="GBM06065.1"/>
    </source>
</evidence>
<evidence type="ECO:0000313" key="2">
    <source>
        <dbReference type="Proteomes" id="UP000499080"/>
    </source>
</evidence>
<proteinExistence type="predicted"/>
<protein>
    <submittedName>
        <fullName evidence="1">Uncharacterized protein</fullName>
    </submittedName>
</protein>
<sequence>MGKVRLSSSDLYDEVIPGSGILTVKGDPWVTSPSSTYLVKDSGNGSWLKTRRLSWLKCTFWEDSPGQPLKTSIFVQMCRSSYLFLATDLHFSAAHQITAVKFGLARANAASSSSPFSASLLYGA</sequence>
<keyword evidence="2" id="KW-1185">Reference proteome</keyword>
<dbReference type="AlphaFoldDB" id="A0A4Y2CS09"/>
<organism evidence="1 2">
    <name type="scientific">Araneus ventricosus</name>
    <name type="common">Orbweaver spider</name>
    <name type="synonym">Epeira ventricosa</name>
    <dbReference type="NCBI Taxonomy" id="182803"/>
    <lineage>
        <taxon>Eukaryota</taxon>
        <taxon>Metazoa</taxon>
        <taxon>Ecdysozoa</taxon>
        <taxon>Arthropoda</taxon>
        <taxon>Chelicerata</taxon>
        <taxon>Arachnida</taxon>
        <taxon>Araneae</taxon>
        <taxon>Araneomorphae</taxon>
        <taxon>Entelegynae</taxon>
        <taxon>Araneoidea</taxon>
        <taxon>Araneidae</taxon>
        <taxon>Araneus</taxon>
    </lineage>
</organism>
<name>A0A4Y2CS09_ARAVE</name>
<comment type="caution">
    <text evidence="1">The sequence shown here is derived from an EMBL/GenBank/DDBJ whole genome shotgun (WGS) entry which is preliminary data.</text>
</comment>